<evidence type="ECO:0000313" key="4">
    <source>
        <dbReference type="Proteomes" id="UP000321947"/>
    </source>
</evidence>
<name>A0A5D3C9K0_CUCMM</name>
<gene>
    <name evidence="2" type="ORF">E5676_scaffold265G00250</name>
    <name evidence="1" type="ORF">E6C27_scaffold43G00070</name>
</gene>
<comment type="caution">
    <text evidence="2">The sequence shown here is derived from an EMBL/GenBank/DDBJ whole genome shotgun (WGS) entry which is preliminary data.</text>
</comment>
<dbReference type="EMBL" id="SSTE01012402">
    <property type="protein sequence ID" value="KAA0048715.1"/>
    <property type="molecule type" value="Genomic_DNA"/>
</dbReference>
<evidence type="ECO:0000313" key="2">
    <source>
        <dbReference type="EMBL" id="TYK07914.1"/>
    </source>
</evidence>
<dbReference type="AlphaFoldDB" id="A0A5D3C9K0"/>
<evidence type="ECO:0000313" key="1">
    <source>
        <dbReference type="EMBL" id="KAA0048715.1"/>
    </source>
</evidence>
<evidence type="ECO:0000313" key="3">
    <source>
        <dbReference type="Proteomes" id="UP000321393"/>
    </source>
</evidence>
<protein>
    <submittedName>
        <fullName evidence="2">Retrotransposon protein</fullName>
    </submittedName>
</protein>
<dbReference type="OrthoDB" id="1301570at2759"/>
<reference evidence="3 4" key="1">
    <citation type="submission" date="2019-08" db="EMBL/GenBank/DDBJ databases">
        <title>Draft genome sequences of two oriental melons (Cucumis melo L. var makuwa).</title>
        <authorList>
            <person name="Kwon S.-Y."/>
        </authorList>
    </citation>
    <scope>NUCLEOTIDE SEQUENCE [LARGE SCALE GENOMIC DNA]</scope>
    <source>
        <strain evidence="4">cv. Chang Bougi</strain>
        <strain evidence="3">cv. SW 3</strain>
        <tissue evidence="2">Leaf</tissue>
    </source>
</reference>
<accession>A0A5D3C9K0</accession>
<proteinExistence type="predicted"/>
<dbReference type="EMBL" id="SSTD01012952">
    <property type="protein sequence ID" value="TYK07914.1"/>
    <property type="molecule type" value="Genomic_DNA"/>
</dbReference>
<sequence>MTTCDDIDNVDEGDSTYTTTITTEDIQCIETTTECMATLSRALMHLWTKEEEGTLVECLVDLVSMRDENPIMRRKSSITGLGATGYFAETFANIRSNELAEYEGFDMSDGNKTFLSMTGSSRSKIKRGSQRKGEIEVIHMTLECTNDQLRMIMEWHARSLVNDNHMPDDEREIFCRVLLRDISR</sequence>
<dbReference type="Proteomes" id="UP000321947">
    <property type="component" value="Unassembled WGS sequence"/>
</dbReference>
<organism evidence="2 4">
    <name type="scientific">Cucumis melo var. makuwa</name>
    <name type="common">Oriental melon</name>
    <dbReference type="NCBI Taxonomy" id="1194695"/>
    <lineage>
        <taxon>Eukaryota</taxon>
        <taxon>Viridiplantae</taxon>
        <taxon>Streptophyta</taxon>
        <taxon>Embryophyta</taxon>
        <taxon>Tracheophyta</taxon>
        <taxon>Spermatophyta</taxon>
        <taxon>Magnoliopsida</taxon>
        <taxon>eudicotyledons</taxon>
        <taxon>Gunneridae</taxon>
        <taxon>Pentapetalae</taxon>
        <taxon>rosids</taxon>
        <taxon>fabids</taxon>
        <taxon>Cucurbitales</taxon>
        <taxon>Cucurbitaceae</taxon>
        <taxon>Benincaseae</taxon>
        <taxon>Cucumis</taxon>
    </lineage>
</organism>
<dbReference type="Proteomes" id="UP000321393">
    <property type="component" value="Unassembled WGS sequence"/>
</dbReference>